<dbReference type="Proteomes" id="UP000233767">
    <property type="component" value="Unassembled WGS sequence"/>
</dbReference>
<dbReference type="RefSeq" id="WP_101472312.1">
    <property type="nucleotide sequence ID" value="NZ_PJND01000008.1"/>
</dbReference>
<dbReference type="AlphaFoldDB" id="A0A497UP45"/>
<reference evidence="3 5" key="2">
    <citation type="submission" date="2018-10" db="EMBL/GenBank/DDBJ databases">
        <title>Genomic Encyclopedia of Archaeal and Bacterial Type Strains, Phase II (KMG-II): from individual species to whole genera.</title>
        <authorList>
            <person name="Goeker M."/>
        </authorList>
    </citation>
    <scope>NUCLEOTIDE SEQUENCE [LARGE SCALE GENOMIC DNA]</scope>
    <source>
        <strain evidence="3 5">DSM 21886</strain>
    </source>
</reference>
<gene>
    <name evidence="2" type="ORF">B0G92_2364</name>
    <name evidence="3" type="ORF">CLV50_1686</name>
</gene>
<dbReference type="Proteomes" id="UP000275027">
    <property type="component" value="Unassembled WGS sequence"/>
</dbReference>
<evidence type="ECO:0000256" key="1">
    <source>
        <dbReference type="SAM" id="SignalP"/>
    </source>
</evidence>
<dbReference type="EMBL" id="PJND01000008">
    <property type="protein sequence ID" value="PKW21083.1"/>
    <property type="molecule type" value="Genomic_DNA"/>
</dbReference>
<organism evidence="3 5">
    <name type="scientific">Flavobacterium lindanitolerans</name>
    <dbReference type="NCBI Taxonomy" id="428988"/>
    <lineage>
        <taxon>Bacteria</taxon>
        <taxon>Pseudomonadati</taxon>
        <taxon>Bacteroidota</taxon>
        <taxon>Flavobacteriia</taxon>
        <taxon>Flavobacteriales</taxon>
        <taxon>Flavobacteriaceae</taxon>
        <taxon>Flavobacterium</taxon>
    </lineage>
</organism>
<name>A0A497UP45_9FLAO</name>
<keyword evidence="4" id="KW-1185">Reference proteome</keyword>
<evidence type="ECO:0000313" key="5">
    <source>
        <dbReference type="Proteomes" id="UP000275027"/>
    </source>
</evidence>
<evidence type="ECO:0000313" key="2">
    <source>
        <dbReference type="EMBL" id="PKW21083.1"/>
    </source>
</evidence>
<dbReference type="EMBL" id="RCCB01000011">
    <property type="protein sequence ID" value="RLJ30278.1"/>
    <property type="molecule type" value="Genomic_DNA"/>
</dbReference>
<feature type="signal peptide" evidence="1">
    <location>
        <begin position="1"/>
        <end position="28"/>
    </location>
</feature>
<protein>
    <submittedName>
        <fullName evidence="3">Uncharacterized protein</fullName>
    </submittedName>
</protein>
<evidence type="ECO:0000313" key="3">
    <source>
        <dbReference type="EMBL" id="RLJ30278.1"/>
    </source>
</evidence>
<accession>A0A497UP45</accession>
<feature type="chain" id="PRO_5041167715" evidence="1">
    <location>
        <begin position="29"/>
        <end position="72"/>
    </location>
</feature>
<proteinExistence type="predicted"/>
<comment type="caution">
    <text evidence="3">The sequence shown here is derived from an EMBL/GenBank/DDBJ whole genome shotgun (WGS) entry which is preliminary data.</text>
</comment>
<reference evidence="2 4" key="1">
    <citation type="submission" date="2017-12" db="EMBL/GenBank/DDBJ databases">
        <title>Genomic Encyclopedia of Type Strains, Phase III (KMG-III): the genomes of soil and plant-associated and newly described type strains.</title>
        <authorList>
            <person name="Whitman W."/>
        </authorList>
    </citation>
    <scope>NUCLEOTIDE SEQUENCE [LARGE SCALE GENOMIC DNA]</scope>
    <source>
        <strain evidence="2 4">IP-10</strain>
    </source>
</reference>
<evidence type="ECO:0000313" key="4">
    <source>
        <dbReference type="Proteomes" id="UP000233767"/>
    </source>
</evidence>
<keyword evidence="1" id="KW-0732">Signal</keyword>
<sequence>MKVAQNKISLFALFILIVFLLSDCPSNDKDFPIDAYCKIVGKDEVFTGPLVNMITYGHNSSFTTFSDAKSEH</sequence>